<evidence type="ECO:0000313" key="2">
    <source>
        <dbReference type="Proteomes" id="UP000004319"/>
    </source>
</evidence>
<dbReference type="AlphaFoldDB" id="F7VCI1"/>
<name>F7VCI1_9PROT</name>
<dbReference type="EMBL" id="BABS01000022">
    <property type="protein sequence ID" value="GAA08076.1"/>
    <property type="molecule type" value="Genomic_DNA"/>
</dbReference>
<dbReference type="Proteomes" id="UP000004319">
    <property type="component" value="Unassembled WGS sequence"/>
</dbReference>
<comment type="caution">
    <text evidence="1">The sequence shown here is derived from an EMBL/GenBank/DDBJ whole genome shotgun (WGS) entry which is preliminary data.</text>
</comment>
<reference evidence="1 2" key="1">
    <citation type="journal article" date="2011" name="Biochem. Biophys. Res. Commun.">
        <title>Increased number of Arginine-based salt bridges contributes to the thermotolerance of thermotolerant acetic acid bacteria, Acetobacter tropicalis SKU1100.</title>
        <authorList>
            <person name="Matsutani M."/>
            <person name="Hirakawa H."/>
            <person name="Nishikura M."/>
            <person name="Soemphol W."/>
            <person name="Ali I.A.I."/>
            <person name="Yakushi T."/>
            <person name="Matsushita K."/>
        </authorList>
    </citation>
    <scope>NUCLEOTIDE SEQUENCE [LARGE SCALE GENOMIC DNA]</scope>
    <source>
        <strain evidence="1 2">NBRC 101654</strain>
    </source>
</reference>
<proteinExistence type="predicted"/>
<protein>
    <submittedName>
        <fullName evidence="1">Uncharacterized protein</fullName>
    </submittedName>
</protein>
<gene>
    <name evidence="1" type="ORF">ATPR_1080</name>
</gene>
<sequence>MLLWEPVQCYSLKARDCFFSVTAGADFRGGYNRSVGMGVKDAVAGQVDAQIWFWII</sequence>
<organism evidence="1 2">
    <name type="scientific">Acetobacter tropicalis NBRC 101654</name>
    <dbReference type="NCBI Taxonomy" id="749388"/>
    <lineage>
        <taxon>Bacteria</taxon>
        <taxon>Pseudomonadati</taxon>
        <taxon>Pseudomonadota</taxon>
        <taxon>Alphaproteobacteria</taxon>
        <taxon>Acetobacterales</taxon>
        <taxon>Acetobacteraceae</taxon>
        <taxon>Acetobacter</taxon>
    </lineage>
</organism>
<accession>F7VCI1</accession>
<evidence type="ECO:0000313" key="1">
    <source>
        <dbReference type="EMBL" id="GAA08076.1"/>
    </source>
</evidence>